<protein>
    <submittedName>
        <fullName evidence="2">Uncharacterized protein</fullName>
    </submittedName>
</protein>
<dbReference type="Proteomes" id="UP000472521">
    <property type="component" value="Unassembled WGS sequence"/>
</dbReference>
<proteinExistence type="predicted"/>
<gene>
    <name evidence="2" type="ORF">FCV25_18160</name>
</gene>
<keyword evidence="1" id="KW-0235">DNA replication</keyword>
<organism evidence="2 3">
    <name type="scientific">Clostridium botulinum</name>
    <dbReference type="NCBI Taxonomy" id="1491"/>
    <lineage>
        <taxon>Bacteria</taxon>
        <taxon>Bacillati</taxon>
        <taxon>Bacillota</taxon>
        <taxon>Clostridia</taxon>
        <taxon>Eubacteriales</taxon>
        <taxon>Clostridiaceae</taxon>
        <taxon>Clostridium</taxon>
    </lineage>
</organism>
<evidence type="ECO:0000313" key="3">
    <source>
        <dbReference type="Proteomes" id="UP000472521"/>
    </source>
</evidence>
<dbReference type="GO" id="GO:0006260">
    <property type="term" value="P:DNA replication"/>
    <property type="evidence" value="ECO:0007669"/>
    <property type="project" value="UniProtKB-KW"/>
</dbReference>
<dbReference type="InterPro" id="IPR036869">
    <property type="entry name" value="J_dom_sf"/>
</dbReference>
<accession>A0A6B4KCC3</accession>
<name>A0A6B4KCC3_CLOBO</name>
<dbReference type="EMBL" id="SWND01000017">
    <property type="protein sequence ID" value="NFF03623.1"/>
    <property type="molecule type" value="Genomic_DNA"/>
</dbReference>
<evidence type="ECO:0000313" key="2">
    <source>
        <dbReference type="EMBL" id="NFF03623.1"/>
    </source>
</evidence>
<sequence>MYCVIQEIKNKKYNEYGAYKELDVDSMTWTIDGQTQTQYSYQYAGERFKRPIRKAYKISIHKSYREDGKVKKKQWVICTMGYYELLEFWPGDCITQSKLNEKLQEMNITEEELWDIVYKKLDPLIEKINNEFQKTEEYKTHQKHSKIIDKYLKSKNKFEEIYGRDTYDYCYDVLGTLRNEEMLNNIKKQYKYNQEYERSYYENFKSNYNYNSYSSYYSSDSSNYNEEDRKNLKKIYKVLATKFHPDINPQGEEVMKLVNKLKEQWGI</sequence>
<comment type="caution">
    <text evidence="2">The sequence shown here is derived from an EMBL/GenBank/DDBJ whole genome shotgun (WGS) entry which is preliminary data.</text>
</comment>
<reference evidence="2 3" key="1">
    <citation type="submission" date="2019-04" db="EMBL/GenBank/DDBJ databases">
        <title>Genome sequencing of Clostridium botulinum Groups I-IV and Clostridium butyricum.</title>
        <authorList>
            <person name="Brunt J."/>
            <person name="Van Vliet A.H.M."/>
            <person name="Stringer S.C."/>
            <person name="Carter A.T."/>
            <person name="Peck M.W."/>
        </authorList>
    </citation>
    <scope>NUCLEOTIDE SEQUENCE [LARGE SCALE GENOMIC DNA]</scope>
    <source>
        <strain evidence="2 3">IFR 18/054</strain>
    </source>
</reference>
<dbReference type="AlphaFoldDB" id="A0A6B4KCC3"/>
<dbReference type="SUPFAM" id="SSF46565">
    <property type="entry name" value="Chaperone J-domain"/>
    <property type="match status" value="1"/>
</dbReference>
<evidence type="ECO:0000256" key="1">
    <source>
        <dbReference type="ARBA" id="ARBA00022705"/>
    </source>
</evidence>